<reference evidence="2" key="1">
    <citation type="journal article" date="2022" name="bioRxiv">
        <title>Sequencing and chromosome-scale assembly of the giantPleurodeles waltlgenome.</title>
        <authorList>
            <person name="Brown T."/>
            <person name="Elewa A."/>
            <person name="Iarovenko S."/>
            <person name="Subramanian E."/>
            <person name="Araus A.J."/>
            <person name="Petzold A."/>
            <person name="Susuki M."/>
            <person name="Suzuki K.-i.T."/>
            <person name="Hayashi T."/>
            <person name="Toyoda A."/>
            <person name="Oliveira C."/>
            <person name="Osipova E."/>
            <person name="Leigh N.D."/>
            <person name="Simon A."/>
            <person name="Yun M.H."/>
        </authorList>
    </citation>
    <scope>NUCLEOTIDE SEQUENCE</scope>
    <source>
        <strain evidence="2">20211129_DDA</strain>
        <tissue evidence="2">Liver</tissue>
    </source>
</reference>
<evidence type="ECO:0000256" key="1">
    <source>
        <dbReference type="SAM" id="MobiDB-lite"/>
    </source>
</evidence>
<sequence length="87" mass="9850">MTVRWGYQPEEWGWMMLSGLKSRIESEVGKELEKEGEDKSRGLSQWRLRAHWESSSESDMMEGDSPVSLSWGGQEEGNSQVEGLGAE</sequence>
<feature type="region of interest" description="Disordered" evidence="1">
    <location>
        <begin position="52"/>
        <end position="87"/>
    </location>
</feature>
<evidence type="ECO:0000313" key="3">
    <source>
        <dbReference type="Proteomes" id="UP001066276"/>
    </source>
</evidence>
<accession>A0AAV7LE58</accession>
<keyword evidence="3" id="KW-1185">Reference proteome</keyword>
<dbReference type="EMBL" id="JANPWB010000015">
    <property type="protein sequence ID" value="KAJ1089910.1"/>
    <property type="molecule type" value="Genomic_DNA"/>
</dbReference>
<protein>
    <submittedName>
        <fullName evidence="2">Uncharacterized protein</fullName>
    </submittedName>
</protein>
<dbReference type="Proteomes" id="UP001066276">
    <property type="component" value="Chromosome 11"/>
</dbReference>
<gene>
    <name evidence="2" type="ORF">NDU88_003050</name>
</gene>
<proteinExistence type="predicted"/>
<name>A0AAV7LE58_PLEWA</name>
<organism evidence="2 3">
    <name type="scientific">Pleurodeles waltl</name>
    <name type="common">Iberian ribbed newt</name>
    <dbReference type="NCBI Taxonomy" id="8319"/>
    <lineage>
        <taxon>Eukaryota</taxon>
        <taxon>Metazoa</taxon>
        <taxon>Chordata</taxon>
        <taxon>Craniata</taxon>
        <taxon>Vertebrata</taxon>
        <taxon>Euteleostomi</taxon>
        <taxon>Amphibia</taxon>
        <taxon>Batrachia</taxon>
        <taxon>Caudata</taxon>
        <taxon>Salamandroidea</taxon>
        <taxon>Salamandridae</taxon>
        <taxon>Pleurodelinae</taxon>
        <taxon>Pleurodeles</taxon>
    </lineage>
</organism>
<evidence type="ECO:0000313" key="2">
    <source>
        <dbReference type="EMBL" id="KAJ1089910.1"/>
    </source>
</evidence>
<dbReference type="AlphaFoldDB" id="A0AAV7LE58"/>
<comment type="caution">
    <text evidence="2">The sequence shown here is derived from an EMBL/GenBank/DDBJ whole genome shotgun (WGS) entry which is preliminary data.</text>
</comment>